<evidence type="ECO:0000313" key="2">
    <source>
        <dbReference type="EMBL" id="KAJ5413998.1"/>
    </source>
</evidence>
<organism evidence="2 3">
    <name type="scientific">Penicillium cosmopolitanum</name>
    <dbReference type="NCBI Taxonomy" id="1131564"/>
    <lineage>
        <taxon>Eukaryota</taxon>
        <taxon>Fungi</taxon>
        <taxon>Dikarya</taxon>
        <taxon>Ascomycota</taxon>
        <taxon>Pezizomycotina</taxon>
        <taxon>Eurotiomycetes</taxon>
        <taxon>Eurotiomycetidae</taxon>
        <taxon>Eurotiales</taxon>
        <taxon>Aspergillaceae</taxon>
        <taxon>Penicillium</taxon>
    </lineage>
</organism>
<evidence type="ECO:0000313" key="3">
    <source>
        <dbReference type="Proteomes" id="UP001147747"/>
    </source>
</evidence>
<evidence type="ECO:0000256" key="1">
    <source>
        <dbReference type="SAM" id="MobiDB-lite"/>
    </source>
</evidence>
<dbReference type="AlphaFoldDB" id="A0A9W9WAZ5"/>
<accession>A0A9W9WAZ5</accession>
<feature type="compositionally biased region" description="Basic and acidic residues" evidence="1">
    <location>
        <begin position="9"/>
        <end position="20"/>
    </location>
</feature>
<dbReference type="EMBL" id="JAPZBU010000003">
    <property type="protein sequence ID" value="KAJ5413998.1"/>
    <property type="molecule type" value="Genomic_DNA"/>
</dbReference>
<reference evidence="2" key="2">
    <citation type="journal article" date="2023" name="IMA Fungus">
        <title>Comparative genomic study of the Penicillium genus elucidates a diverse pangenome and 15 lateral gene transfer events.</title>
        <authorList>
            <person name="Petersen C."/>
            <person name="Sorensen T."/>
            <person name="Nielsen M.R."/>
            <person name="Sondergaard T.E."/>
            <person name="Sorensen J.L."/>
            <person name="Fitzpatrick D.A."/>
            <person name="Frisvad J.C."/>
            <person name="Nielsen K.L."/>
        </authorList>
    </citation>
    <scope>NUCLEOTIDE SEQUENCE</scope>
    <source>
        <strain evidence="2">IBT 29677</strain>
    </source>
</reference>
<sequence length="84" mass="10052">MSDQSKAPPPHEHEGFFDRILHHHMGKQTEETMKDHHEDRDNQEDYHKDSEDGTKKESERDKMKNYLHEDEELEEEGQTYAGLM</sequence>
<keyword evidence="3" id="KW-1185">Reference proteome</keyword>
<dbReference type="RefSeq" id="XP_056493844.1">
    <property type="nucleotide sequence ID" value="XM_056625262.1"/>
</dbReference>
<comment type="caution">
    <text evidence="2">The sequence shown here is derived from an EMBL/GenBank/DDBJ whole genome shotgun (WGS) entry which is preliminary data.</text>
</comment>
<protein>
    <submittedName>
        <fullName evidence="2">Uncharacterized protein</fullName>
    </submittedName>
</protein>
<feature type="region of interest" description="Disordered" evidence="1">
    <location>
        <begin position="1"/>
        <end position="84"/>
    </location>
</feature>
<gene>
    <name evidence="2" type="ORF">N7509_000625</name>
</gene>
<proteinExistence type="predicted"/>
<dbReference type="OrthoDB" id="4526540at2759"/>
<reference evidence="2" key="1">
    <citation type="submission" date="2022-12" db="EMBL/GenBank/DDBJ databases">
        <authorList>
            <person name="Petersen C."/>
        </authorList>
    </citation>
    <scope>NUCLEOTIDE SEQUENCE</scope>
    <source>
        <strain evidence="2">IBT 29677</strain>
    </source>
</reference>
<dbReference type="Proteomes" id="UP001147747">
    <property type="component" value="Unassembled WGS sequence"/>
</dbReference>
<dbReference type="GeneID" id="81364242"/>
<feature type="compositionally biased region" description="Basic and acidic residues" evidence="1">
    <location>
        <begin position="27"/>
        <end position="68"/>
    </location>
</feature>
<name>A0A9W9WAZ5_9EURO</name>